<keyword evidence="2" id="KW-0813">Transport</keyword>
<dbReference type="PANTHER" id="PTHR42870">
    <property type="entry name" value="ACETYL-COA C-ACETYLTRANSFERASE"/>
    <property type="match status" value="1"/>
</dbReference>
<dbReference type="AlphaFoldDB" id="A0A424WBH5"/>
<dbReference type="PANTHER" id="PTHR42870:SF1">
    <property type="entry name" value="NON-SPECIFIC LIPID-TRANSFER PROTEIN-LIKE 2"/>
    <property type="match status" value="1"/>
</dbReference>
<evidence type="ECO:0000259" key="7">
    <source>
        <dbReference type="Pfam" id="PF00108"/>
    </source>
</evidence>
<evidence type="ECO:0000313" key="10">
    <source>
        <dbReference type="Proteomes" id="UP000285324"/>
    </source>
</evidence>
<evidence type="ECO:0000313" key="9">
    <source>
        <dbReference type="EMBL" id="RPJ90699.1"/>
    </source>
</evidence>
<dbReference type="InterPro" id="IPR002155">
    <property type="entry name" value="Thiolase"/>
</dbReference>
<evidence type="ECO:0000256" key="1">
    <source>
        <dbReference type="ARBA" id="ARBA00012352"/>
    </source>
</evidence>
<accession>A0A424WBH5</accession>
<sequence length="412" mass="43103">MSNDTTYIAGVGITRFDKQPAKSVKDLVRDAVTQALADAGCDAADLQAAYFATAGQGSIEGQYMVAGQVALKAMGIAGIPVTNVENACASSSTALNAAHLYVASGAGDICLAVGVDKLFSEDKAKSFAVFDGAWDVHDAQAQMARLMALAPDVTPPPGFEEPGKRSVFMDIYASLARLHMKTFGTTQRQLAAVAAKNHMHSTRNPLAQFQYPMTIDEALAARPVSWPLTLPMCAPISDGAAAAIVCNAQGLKRLQRARAVRLYASVLRTATDRPADRYDQHLCHLAALEAYERAGVGPQDMSLAEVHDATAFAEIQQTEALGFCAFGEGGPMAESGATSLGGRIPINVSGGLLSRGHPIGATGLAQVHEMVIQLRGEAGARQVEGARFAIAENGGGFNGVEEAVTCITLLGR</sequence>
<evidence type="ECO:0000256" key="3">
    <source>
        <dbReference type="ARBA" id="ARBA00022679"/>
    </source>
</evidence>
<dbReference type="EC" id="2.3.1.176" evidence="1"/>
<name>A0A424WBH5_ALCXX</name>
<protein>
    <recommendedName>
        <fullName evidence="1">propanoyl-CoA C-acyltransferase</fullName>
        <ecNumber evidence="1">2.3.1.176</ecNumber>
    </recommendedName>
    <alternativeName>
        <fullName evidence="6">Propanoyl-CoA C-acyltransferase</fullName>
    </alternativeName>
</protein>
<dbReference type="SUPFAM" id="SSF53901">
    <property type="entry name" value="Thiolase-like"/>
    <property type="match status" value="2"/>
</dbReference>
<dbReference type="OrthoDB" id="9785768at2"/>
<dbReference type="GO" id="GO:0008289">
    <property type="term" value="F:lipid binding"/>
    <property type="evidence" value="ECO:0007669"/>
    <property type="project" value="UniProtKB-KW"/>
</dbReference>
<dbReference type="InterPro" id="IPR016039">
    <property type="entry name" value="Thiolase-like"/>
</dbReference>
<dbReference type="Proteomes" id="UP000285324">
    <property type="component" value="Unassembled WGS sequence"/>
</dbReference>
<dbReference type="PROSITE" id="PS00737">
    <property type="entry name" value="THIOLASE_2"/>
    <property type="match status" value="1"/>
</dbReference>
<dbReference type="GO" id="GO:0006869">
    <property type="term" value="P:lipid transport"/>
    <property type="evidence" value="ECO:0007669"/>
    <property type="project" value="UniProtKB-KW"/>
</dbReference>
<dbReference type="InterPro" id="IPR055140">
    <property type="entry name" value="Thiolase_C_2"/>
</dbReference>
<dbReference type="PIRSF" id="PIRSF000429">
    <property type="entry name" value="Ac-CoA_Ac_transf"/>
    <property type="match status" value="1"/>
</dbReference>
<keyword evidence="4" id="KW-0445">Lipid transport</keyword>
<dbReference type="GO" id="GO:0003988">
    <property type="term" value="F:acetyl-CoA C-acyltransferase activity"/>
    <property type="evidence" value="ECO:0007669"/>
    <property type="project" value="UniProtKB-ARBA"/>
</dbReference>
<evidence type="ECO:0000256" key="4">
    <source>
        <dbReference type="ARBA" id="ARBA00023055"/>
    </source>
</evidence>
<feature type="domain" description="Thiolase N-terminal" evidence="7">
    <location>
        <begin position="22"/>
        <end position="211"/>
    </location>
</feature>
<keyword evidence="5" id="KW-0446">Lipid-binding</keyword>
<dbReference type="Pfam" id="PF00108">
    <property type="entry name" value="Thiolase_N"/>
    <property type="match status" value="1"/>
</dbReference>
<comment type="caution">
    <text evidence="9">The sequence shown here is derived from an EMBL/GenBank/DDBJ whole genome shotgun (WGS) entry which is preliminary data.</text>
</comment>
<dbReference type="InterPro" id="IPR020613">
    <property type="entry name" value="Thiolase_CS"/>
</dbReference>
<evidence type="ECO:0000256" key="5">
    <source>
        <dbReference type="ARBA" id="ARBA00023121"/>
    </source>
</evidence>
<dbReference type="EMBL" id="QVXO01000023">
    <property type="protein sequence ID" value="RPJ90699.1"/>
    <property type="molecule type" value="Genomic_DNA"/>
</dbReference>
<evidence type="ECO:0000256" key="6">
    <source>
        <dbReference type="ARBA" id="ARBA00032316"/>
    </source>
</evidence>
<dbReference type="InterPro" id="IPR020616">
    <property type="entry name" value="Thiolase_N"/>
</dbReference>
<dbReference type="Pfam" id="PF22691">
    <property type="entry name" value="Thiolase_C_1"/>
    <property type="match status" value="1"/>
</dbReference>
<reference evidence="9 10" key="1">
    <citation type="submission" date="2018-08" db="EMBL/GenBank/DDBJ databases">
        <title>Achromobacter xylosoxidans Genome sequencing and assembly.</title>
        <authorList>
            <person name="Wang R."/>
            <person name="Rensing C."/>
            <person name="Li Y."/>
        </authorList>
    </citation>
    <scope>NUCLEOTIDE SEQUENCE [LARGE SCALE GENOMIC DNA]</scope>
    <source>
        <strain evidence="9 10">GD003A</strain>
    </source>
</reference>
<feature type="domain" description="Thiolase C-terminal" evidence="8">
    <location>
        <begin position="285"/>
        <end position="397"/>
    </location>
</feature>
<organism evidence="9 10">
    <name type="scientific">Alcaligenes xylosoxydans xylosoxydans</name>
    <name type="common">Achromobacter xylosoxidans</name>
    <dbReference type="NCBI Taxonomy" id="85698"/>
    <lineage>
        <taxon>Bacteria</taxon>
        <taxon>Pseudomonadati</taxon>
        <taxon>Pseudomonadota</taxon>
        <taxon>Betaproteobacteria</taxon>
        <taxon>Burkholderiales</taxon>
        <taxon>Alcaligenaceae</taxon>
        <taxon>Achromobacter</taxon>
    </lineage>
</organism>
<dbReference type="RefSeq" id="WP_118933005.1">
    <property type="nucleotide sequence ID" value="NZ_CP061008.1"/>
</dbReference>
<proteinExistence type="predicted"/>
<keyword evidence="3" id="KW-0808">Transferase</keyword>
<evidence type="ECO:0000256" key="2">
    <source>
        <dbReference type="ARBA" id="ARBA00022448"/>
    </source>
</evidence>
<gene>
    <name evidence="9" type="ORF">DY367_16180</name>
</gene>
<dbReference type="Gene3D" id="3.40.47.10">
    <property type="match status" value="1"/>
</dbReference>
<evidence type="ECO:0000259" key="8">
    <source>
        <dbReference type="Pfam" id="PF22691"/>
    </source>
</evidence>
<dbReference type="CDD" id="cd00829">
    <property type="entry name" value="SCP-x_thiolase"/>
    <property type="match status" value="1"/>
</dbReference>